<dbReference type="PRINTS" id="PR00449">
    <property type="entry name" value="RASTRNSFRMNG"/>
</dbReference>
<dbReference type="GO" id="GO:0012505">
    <property type="term" value="C:endomembrane system"/>
    <property type="evidence" value="ECO:0007669"/>
    <property type="project" value="UniProtKB-SubCell"/>
</dbReference>
<dbReference type="SMART" id="SM00175">
    <property type="entry name" value="RAB"/>
    <property type="match status" value="1"/>
</dbReference>
<dbReference type="OrthoDB" id="9989112at2759"/>
<dbReference type="AlphaFoldDB" id="A0A4Q1BFD2"/>
<dbReference type="SMART" id="SM00177">
    <property type="entry name" value="ARF"/>
    <property type="match status" value="1"/>
</dbReference>
<dbReference type="PROSITE" id="PS51420">
    <property type="entry name" value="RHO"/>
    <property type="match status" value="1"/>
</dbReference>
<keyword evidence="2" id="KW-0547">Nucleotide-binding</keyword>
<evidence type="ECO:0000256" key="2">
    <source>
        <dbReference type="ARBA" id="ARBA00022741"/>
    </source>
</evidence>
<dbReference type="SMART" id="SM00174">
    <property type="entry name" value="RHO"/>
    <property type="match status" value="1"/>
</dbReference>
<dbReference type="PROSITE" id="PS51421">
    <property type="entry name" value="RAS"/>
    <property type="match status" value="1"/>
</dbReference>
<name>A0A4Q1BFD2_TREME</name>
<sequence length="216" mass="23970">MRREITGDEESPISIKILLVGNSSVGKSSLLLRFTEDDFLADEDTIATIGVDFKVTRLEVDEKKYKLAIWDTAGQERFRTLTASYYRGAQGVVLVYDMTSRKTFDELLRWDRELDTYCGDSVVKLILGNKADKSLARQVTTEEGKAFAESLGALFMECSAKTNEGIEEAFRELVRKIASIQPLILIPTKPTTISRTVNLLEDDEADKPAAVGGCGC</sequence>
<dbReference type="InterPro" id="IPR050227">
    <property type="entry name" value="Rab"/>
</dbReference>
<keyword evidence="6" id="KW-1185">Reference proteome</keyword>
<evidence type="ECO:0000256" key="3">
    <source>
        <dbReference type="ARBA" id="ARBA00023134"/>
    </source>
</evidence>
<gene>
    <name evidence="5" type="ORF">M231_06226</name>
</gene>
<evidence type="ECO:0000313" key="6">
    <source>
        <dbReference type="Proteomes" id="UP000289152"/>
    </source>
</evidence>
<dbReference type="SMART" id="SM00176">
    <property type="entry name" value="RAN"/>
    <property type="match status" value="1"/>
</dbReference>
<dbReference type="InterPro" id="IPR027417">
    <property type="entry name" value="P-loop_NTPase"/>
</dbReference>
<proteinExistence type="predicted"/>
<dbReference type="GO" id="GO:0005525">
    <property type="term" value="F:GTP binding"/>
    <property type="evidence" value="ECO:0007669"/>
    <property type="project" value="UniProtKB-KW"/>
</dbReference>
<keyword evidence="4" id="KW-0472">Membrane</keyword>
<dbReference type="NCBIfam" id="TIGR00231">
    <property type="entry name" value="small_GTP"/>
    <property type="match status" value="1"/>
</dbReference>
<dbReference type="Proteomes" id="UP000289152">
    <property type="component" value="Unassembled WGS sequence"/>
</dbReference>
<dbReference type="Pfam" id="PF00071">
    <property type="entry name" value="Ras"/>
    <property type="match status" value="1"/>
</dbReference>
<dbReference type="Gene3D" id="3.40.50.300">
    <property type="entry name" value="P-loop containing nucleotide triphosphate hydrolases"/>
    <property type="match status" value="1"/>
</dbReference>
<dbReference type="VEuPathDB" id="FungiDB:TREMEDRAFT_26769"/>
<comment type="caution">
    <text evidence="5">The sequence shown here is derived from an EMBL/GenBank/DDBJ whole genome shotgun (WGS) entry which is preliminary data.</text>
</comment>
<dbReference type="PROSITE" id="PS51419">
    <property type="entry name" value="RAB"/>
    <property type="match status" value="1"/>
</dbReference>
<dbReference type="CDD" id="cd00154">
    <property type="entry name" value="Rab"/>
    <property type="match status" value="1"/>
</dbReference>
<dbReference type="FunFam" id="3.40.50.300:FF:000586">
    <property type="entry name" value="Rab family GTPase"/>
    <property type="match status" value="1"/>
</dbReference>
<dbReference type="SMART" id="SM00173">
    <property type="entry name" value="RAS"/>
    <property type="match status" value="1"/>
</dbReference>
<dbReference type="InParanoid" id="A0A4Q1BFD2"/>
<dbReference type="InterPro" id="IPR001806">
    <property type="entry name" value="Small_GTPase"/>
</dbReference>
<dbReference type="SUPFAM" id="SSF52540">
    <property type="entry name" value="P-loop containing nucleoside triphosphate hydrolases"/>
    <property type="match status" value="1"/>
</dbReference>
<protein>
    <submittedName>
        <fullName evidence="5">Uncharacterized protein</fullName>
    </submittedName>
</protein>
<reference evidence="5 6" key="1">
    <citation type="submission" date="2016-06" db="EMBL/GenBank/DDBJ databases">
        <title>Evolution of pathogenesis and genome organization in the Tremellales.</title>
        <authorList>
            <person name="Cuomo C."/>
            <person name="Litvintseva A."/>
            <person name="Heitman J."/>
            <person name="Chen Y."/>
            <person name="Sun S."/>
            <person name="Springer D."/>
            <person name="Dromer F."/>
            <person name="Young S."/>
            <person name="Zeng Q."/>
            <person name="Chapman S."/>
            <person name="Gujja S."/>
            <person name="Saif S."/>
            <person name="Birren B."/>
        </authorList>
    </citation>
    <scope>NUCLEOTIDE SEQUENCE [LARGE SCALE GENOMIC DNA]</scope>
    <source>
        <strain evidence="5 6">ATCC 28783</strain>
    </source>
</reference>
<dbReference type="PROSITE" id="PS51417">
    <property type="entry name" value="ARF"/>
    <property type="match status" value="1"/>
</dbReference>
<dbReference type="GO" id="GO:0003924">
    <property type="term" value="F:GTPase activity"/>
    <property type="evidence" value="ECO:0007669"/>
    <property type="project" value="InterPro"/>
</dbReference>
<organism evidence="5 6">
    <name type="scientific">Tremella mesenterica</name>
    <name type="common">Jelly fungus</name>
    <dbReference type="NCBI Taxonomy" id="5217"/>
    <lineage>
        <taxon>Eukaryota</taxon>
        <taxon>Fungi</taxon>
        <taxon>Dikarya</taxon>
        <taxon>Basidiomycota</taxon>
        <taxon>Agaricomycotina</taxon>
        <taxon>Tremellomycetes</taxon>
        <taxon>Tremellales</taxon>
        <taxon>Tremellaceae</taxon>
        <taxon>Tremella</taxon>
    </lineage>
</organism>
<dbReference type="STRING" id="5217.A0A4Q1BFD2"/>
<keyword evidence="3" id="KW-0342">GTP-binding</keyword>
<evidence type="ECO:0000313" key="5">
    <source>
        <dbReference type="EMBL" id="RXK36505.1"/>
    </source>
</evidence>
<dbReference type="EMBL" id="SDIL01000095">
    <property type="protein sequence ID" value="RXK36505.1"/>
    <property type="molecule type" value="Genomic_DNA"/>
</dbReference>
<accession>A0A4Q1BFD2</accession>
<dbReference type="PANTHER" id="PTHR47977">
    <property type="entry name" value="RAS-RELATED PROTEIN RAB"/>
    <property type="match status" value="1"/>
</dbReference>
<evidence type="ECO:0000256" key="1">
    <source>
        <dbReference type="ARBA" id="ARBA00004308"/>
    </source>
</evidence>
<evidence type="ECO:0000256" key="4">
    <source>
        <dbReference type="ARBA" id="ARBA00023136"/>
    </source>
</evidence>
<comment type="subcellular location">
    <subcellularLocation>
        <location evidence="1">Endomembrane system</location>
    </subcellularLocation>
</comment>
<dbReference type="InterPro" id="IPR005225">
    <property type="entry name" value="Small_GTP-bd"/>
</dbReference>